<evidence type="ECO:0000259" key="3">
    <source>
        <dbReference type="Pfam" id="PF18962"/>
    </source>
</evidence>
<feature type="chain" id="PRO_5046558947" evidence="2">
    <location>
        <begin position="19"/>
        <end position="568"/>
    </location>
</feature>
<evidence type="ECO:0000256" key="2">
    <source>
        <dbReference type="SAM" id="SignalP"/>
    </source>
</evidence>
<protein>
    <submittedName>
        <fullName evidence="4">T9SS type A sorting domain-containing protein</fullName>
    </submittedName>
</protein>
<comment type="caution">
    <text evidence="4">The sequence shown here is derived from an EMBL/GenBank/DDBJ whole genome shotgun (WGS) entry which is preliminary data.</text>
</comment>
<feature type="signal peptide" evidence="2">
    <location>
        <begin position="1"/>
        <end position="18"/>
    </location>
</feature>
<name>A0ABW5NYS9_9FLAO</name>
<evidence type="ECO:0000256" key="1">
    <source>
        <dbReference type="ARBA" id="ARBA00022729"/>
    </source>
</evidence>
<dbReference type="SUPFAM" id="SSF50993">
    <property type="entry name" value="Peptidase/esterase 'gauge' domain"/>
    <property type="match status" value="1"/>
</dbReference>
<keyword evidence="1 2" id="KW-0732">Signal</keyword>
<dbReference type="RefSeq" id="WP_379821920.1">
    <property type="nucleotide sequence ID" value="NZ_JBHUMD010000027.1"/>
</dbReference>
<keyword evidence="5" id="KW-1185">Reference proteome</keyword>
<dbReference type="EMBL" id="JBHUMD010000027">
    <property type="protein sequence ID" value="MFD2603233.1"/>
    <property type="molecule type" value="Genomic_DNA"/>
</dbReference>
<proteinExistence type="predicted"/>
<dbReference type="Proteomes" id="UP001597480">
    <property type="component" value="Unassembled WGS sequence"/>
</dbReference>
<feature type="domain" description="Secretion system C-terminal sorting" evidence="3">
    <location>
        <begin position="496"/>
        <end position="567"/>
    </location>
</feature>
<accession>A0ABW5NYS9</accession>
<evidence type="ECO:0000313" key="4">
    <source>
        <dbReference type="EMBL" id="MFD2603233.1"/>
    </source>
</evidence>
<gene>
    <name evidence="4" type="ORF">ACFSR3_14315</name>
</gene>
<organism evidence="4 5">
    <name type="scientific">Flavobacterium suzhouense</name>
    <dbReference type="NCBI Taxonomy" id="1529638"/>
    <lineage>
        <taxon>Bacteria</taxon>
        <taxon>Pseudomonadati</taxon>
        <taxon>Bacteroidota</taxon>
        <taxon>Flavobacteriia</taxon>
        <taxon>Flavobacteriales</taxon>
        <taxon>Flavobacteriaceae</taxon>
        <taxon>Flavobacterium</taxon>
    </lineage>
</organism>
<sequence>MKKHILTIALMSTLGSFAQQVQNTNWYFGEQAGFHFNGAGLDPSIITTSLNTLDACASYTDQSGQFRFYSNSIAVVRANGSPMPNANNLLGGESNAQGVVLVPRPDNNNRVFIVTIDGASGTQRGLHFSEIDLGGTTPGSETLIASTLNTTLLDGSGAPIGQGNLSEKLTTAPHCNGTDYWIIAQIGSNICAYLVNSNGVSLNPVVSQAPVNAQSTSGGLGQIKISPDNQRVAICYYFNVNSSGALALGTFDSNNGSFIVSNQMVSIPSGVDSEGNIIPKGLYGVEFSPDSESVYFSVADDIYVGDAASATSANVNQVIVSSTGTGPDSSIPIAYRLCLQRGINGHIYIANTDNDGNSTVSVIRNPNVPTNADMEDYAFDFPNNNPKYGFPAWVHWQMGNCIDSYTLSTPDLNLAPYTYRVADFIRTNGTYSVGANQVINMRAGNFIEIMPNTTINTGSVYTAVITPCIPTECNSNASSQRVNPYSLDETIKELQLYPNPSSDYVNLNIANETITNIKITSLEGKTMFVTSNASSDFTLDVTGYSKGMYIVTIVTQEGNTFTKKLLVK</sequence>
<evidence type="ECO:0000313" key="5">
    <source>
        <dbReference type="Proteomes" id="UP001597480"/>
    </source>
</evidence>
<dbReference type="InterPro" id="IPR026444">
    <property type="entry name" value="Secre_tail"/>
</dbReference>
<reference evidence="5" key="1">
    <citation type="journal article" date="2019" name="Int. J. Syst. Evol. Microbiol.">
        <title>The Global Catalogue of Microorganisms (GCM) 10K type strain sequencing project: providing services to taxonomists for standard genome sequencing and annotation.</title>
        <authorList>
            <consortium name="The Broad Institute Genomics Platform"/>
            <consortium name="The Broad Institute Genome Sequencing Center for Infectious Disease"/>
            <person name="Wu L."/>
            <person name="Ma J."/>
        </authorList>
    </citation>
    <scope>NUCLEOTIDE SEQUENCE [LARGE SCALE GENOMIC DNA]</scope>
    <source>
        <strain evidence="5">KCTC 42107</strain>
    </source>
</reference>
<dbReference type="Pfam" id="PF18962">
    <property type="entry name" value="Por_Secre_tail"/>
    <property type="match status" value="1"/>
</dbReference>
<dbReference type="NCBIfam" id="TIGR04183">
    <property type="entry name" value="Por_Secre_tail"/>
    <property type="match status" value="1"/>
</dbReference>